<dbReference type="PANTHER" id="PTHR13966">
    <property type="entry name" value="ENDONUCLEASE RELATED"/>
    <property type="match status" value="1"/>
</dbReference>
<dbReference type="GO" id="GO:0004521">
    <property type="term" value="F:RNA endonuclease activity"/>
    <property type="evidence" value="ECO:0007669"/>
    <property type="project" value="TreeGrafter"/>
</dbReference>
<name>A0A061J8Q9_TRYRA</name>
<dbReference type="InterPro" id="IPR040255">
    <property type="entry name" value="Non-specific_endonuclease"/>
</dbReference>
<keyword evidence="7" id="KW-0378">Hydrolase</keyword>
<accession>A0A061J8Q9</accession>
<evidence type="ECO:0000313" key="8">
    <source>
        <dbReference type="Proteomes" id="UP000031737"/>
    </source>
</evidence>
<feature type="domain" description="DNA/RNA non-specific endonuclease/pyrophosphatase/phosphodiesterase" evidence="6">
    <location>
        <begin position="80"/>
        <end position="321"/>
    </location>
</feature>
<comment type="similarity">
    <text evidence="1">Belongs to the DNA/RNA non-specific endonuclease family.</text>
</comment>
<proteinExistence type="inferred from homology"/>
<evidence type="ECO:0000256" key="1">
    <source>
        <dbReference type="ARBA" id="ARBA00010052"/>
    </source>
</evidence>
<evidence type="ECO:0000256" key="3">
    <source>
        <dbReference type="PIRSR" id="PIRSR640255-2"/>
    </source>
</evidence>
<dbReference type="EMBL" id="AUPL01001547">
    <property type="protein sequence ID" value="ESL10715.1"/>
    <property type="molecule type" value="Genomic_DNA"/>
</dbReference>
<protein>
    <submittedName>
        <fullName evidence="7">DNA/RNA non-specific endonuclease protein</fullName>
    </submittedName>
</protein>
<reference evidence="7 8" key="1">
    <citation type="submission" date="2013-07" db="EMBL/GenBank/DDBJ databases">
        <authorList>
            <person name="Stoco P.H."/>
            <person name="Wagner G."/>
            <person name="Gerber A."/>
            <person name="Zaha A."/>
            <person name="Thompson C."/>
            <person name="Bartholomeu D.C."/>
            <person name="Luckemeyer D.D."/>
            <person name="Bahia D."/>
            <person name="Loreto E."/>
            <person name="Prestes E.B."/>
            <person name="Lima F.M."/>
            <person name="Rodrigues-Luiz G."/>
            <person name="Vallejo G.A."/>
            <person name="Filho J.F."/>
            <person name="Monteiro K.M."/>
            <person name="Tyler K.M."/>
            <person name="de Almeida L.G."/>
            <person name="Ortiz M.F."/>
            <person name="Siervo M.A."/>
            <person name="de Moraes M.H."/>
            <person name="Cunha O.L."/>
            <person name="Mendonca-Neto R."/>
            <person name="Silva R."/>
            <person name="Teixeira S.M."/>
            <person name="Murta S.M."/>
            <person name="Sincero T.C."/>
            <person name="Mendes T.A."/>
            <person name="Urmenyi T.P."/>
            <person name="Silva V.G."/>
            <person name="da Rocha W.D."/>
            <person name="Andersson B."/>
            <person name="Romanha A.J."/>
            <person name="Steindel M."/>
            <person name="de Vasconcelos A.T."/>
            <person name="Grisard E.C."/>
        </authorList>
    </citation>
    <scope>NUCLEOTIDE SEQUENCE [LARGE SCALE GENOMIC DNA]</scope>
    <source>
        <strain evidence="7 8">SC58</strain>
    </source>
</reference>
<keyword evidence="7" id="KW-0255">Endonuclease</keyword>
<evidence type="ECO:0000259" key="6">
    <source>
        <dbReference type="SMART" id="SM00892"/>
    </source>
</evidence>
<dbReference type="GO" id="GO:0005634">
    <property type="term" value="C:nucleus"/>
    <property type="evidence" value="ECO:0007669"/>
    <property type="project" value="TreeGrafter"/>
</dbReference>
<dbReference type="OrthoDB" id="266836at2759"/>
<feature type="binding site" evidence="3">
    <location>
        <position position="176"/>
    </location>
    <ligand>
        <name>Mg(2+)</name>
        <dbReference type="ChEBI" id="CHEBI:18420"/>
        <note>catalytic</note>
    </ligand>
</feature>
<sequence length="418" mass="48317">MPVYFLVAGLYFMGIFTGFWIRARLRCMVDAVERSLAFKFHNPAWLEPLNLRGAIMSFASTNNMNNVITFKRCESLELISRSNYALLYDKNLKMALWCGYYLNSQMVKAARHHRKPHVCYTDKTLPKEIRVQLMHMQRHAYDKGHMAPLASVATCSTTSFDASLVSNFVLQHKALNRGIWKRLEHLSRRYVEGHDVSTLDELFTANQYDESSVSLRRRMFWTSSRCLAVSTGALFRKESNSLNCLLQHDKQVVPIPDELYMALWDVHSHQHMAFIIPNDETAAVQSLKPKCLNGERQKRRVSLASKTTIRGLGLPHKHVQNSFRQGNLHEIHRFCVTLKELEDRISLSERVIAEKMLCVPRGTHGTEFIKTTNCLGQQACILRHETPPVELFSLQKRRRACKASLRRHFRLVRCCLVN</sequence>
<dbReference type="SMART" id="SM00477">
    <property type="entry name" value="NUC"/>
    <property type="match status" value="1"/>
</dbReference>
<keyword evidence="4" id="KW-0472">Membrane</keyword>
<keyword evidence="8" id="KW-1185">Reference proteome</keyword>
<dbReference type="SMART" id="SM00892">
    <property type="entry name" value="Endonuclease_NS"/>
    <property type="match status" value="1"/>
</dbReference>
<dbReference type="Proteomes" id="UP000031737">
    <property type="component" value="Unassembled WGS sequence"/>
</dbReference>
<dbReference type="VEuPathDB" id="TriTrypDB:TRSC58_01547"/>
<gene>
    <name evidence="7" type="ORF">TRSC58_01547</name>
</gene>
<feature type="transmembrane region" description="Helical" evidence="4">
    <location>
        <begin position="6"/>
        <end position="25"/>
    </location>
</feature>
<dbReference type="GO" id="GO:0003676">
    <property type="term" value="F:nucleic acid binding"/>
    <property type="evidence" value="ECO:0007669"/>
    <property type="project" value="InterPro"/>
</dbReference>
<dbReference type="PANTHER" id="PTHR13966:SF5">
    <property type="entry name" value="ENDONUCLEASE G, MITOCHONDRIAL"/>
    <property type="match status" value="1"/>
</dbReference>
<dbReference type="Pfam" id="PF01223">
    <property type="entry name" value="Endonuclease_NS"/>
    <property type="match status" value="1"/>
</dbReference>
<dbReference type="GO" id="GO:0046872">
    <property type="term" value="F:metal ion binding"/>
    <property type="evidence" value="ECO:0007669"/>
    <property type="project" value="UniProtKB-KW"/>
</dbReference>
<dbReference type="GO" id="GO:0005743">
    <property type="term" value="C:mitochondrial inner membrane"/>
    <property type="evidence" value="ECO:0007669"/>
    <property type="project" value="TreeGrafter"/>
</dbReference>
<feature type="active site" description="Proton acceptor" evidence="2">
    <location>
        <position position="145"/>
    </location>
</feature>
<evidence type="ECO:0000313" key="7">
    <source>
        <dbReference type="EMBL" id="ESL10715.1"/>
    </source>
</evidence>
<dbReference type="InterPro" id="IPR020821">
    <property type="entry name" value="ENPP1-3/EXOG-like_nuc-like"/>
</dbReference>
<keyword evidence="4" id="KW-0812">Transmembrane</keyword>
<evidence type="ECO:0000256" key="2">
    <source>
        <dbReference type="PIRSR" id="PIRSR640255-1"/>
    </source>
</evidence>
<dbReference type="AlphaFoldDB" id="A0A061J8Q9"/>
<evidence type="ECO:0000256" key="4">
    <source>
        <dbReference type="SAM" id="Phobius"/>
    </source>
</evidence>
<keyword evidence="3" id="KW-0479">Metal-binding</keyword>
<dbReference type="Gene3D" id="3.40.570.10">
    <property type="entry name" value="Extracellular Endonuclease, subunit A"/>
    <property type="match status" value="1"/>
</dbReference>
<comment type="caution">
    <text evidence="7">The sequence shown here is derived from an EMBL/GenBank/DDBJ whole genome shotgun (WGS) entry which is preliminary data.</text>
</comment>
<keyword evidence="7" id="KW-0540">Nuclease</keyword>
<feature type="domain" description="ENPP1-3/EXOG-like endonuclease/phosphodiesterase" evidence="5">
    <location>
        <begin position="81"/>
        <end position="290"/>
    </location>
</feature>
<dbReference type="GO" id="GO:0000014">
    <property type="term" value="F:single-stranded DNA endodeoxyribonuclease activity"/>
    <property type="evidence" value="ECO:0007669"/>
    <property type="project" value="TreeGrafter"/>
</dbReference>
<dbReference type="InterPro" id="IPR001604">
    <property type="entry name" value="Endo_G_ENPP1-like_dom"/>
</dbReference>
<dbReference type="InterPro" id="IPR044925">
    <property type="entry name" value="His-Me_finger_sf"/>
</dbReference>
<organism evidence="7 8">
    <name type="scientific">Trypanosoma rangeli SC58</name>
    <dbReference type="NCBI Taxonomy" id="429131"/>
    <lineage>
        <taxon>Eukaryota</taxon>
        <taxon>Discoba</taxon>
        <taxon>Euglenozoa</taxon>
        <taxon>Kinetoplastea</taxon>
        <taxon>Metakinetoplastina</taxon>
        <taxon>Trypanosomatida</taxon>
        <taxon>Trypanosomatidae</taxon>
        <taxon>Trypanosoma</taxon>
        <taxon>Herpetosoma</taxon>
    </lineage>
</organism>
<dbReference type="SUPFAM" id="SSF54060">
    <property type="entry name" value="His-Me finger endonucleases"/>
    <property type="match status" value="1"/>
</dbReference>
<evidence type="ECO:0000259" key="5">
    <source>
        <dbReference type="SMART" id="SM00477"/>
    </source>
</evidence>
<keyword evidence="4" id="KW-1133">Transmembrane helix</keyword>
<dbReference type="InterPro" id="IPR044929">
    <property type="entry name" value="DNA/RNA_non-sp_Endonuclease_sf"/>
</dbReference>